<dbReference type="STRING" id="5098.A0A507QUT1"/>
<dbReference type="InterPro" id="IPR001380">
    <property type="entry name" value="Ribosomal_eL13"/>
</dbReference>
<dbReference type="Proteomes" id="UP000319663">
    <property type="component" value="Unassembled WGS sequence"/>
</dbReference>
<dbReference type="PANTHER" id="PTHR11722">
    <property type="entry name" value="60S RIBOSOMAL PROTEIN L13"/>
    <property type="match status" value="1"/>
</dbReference>
<comment type="caution">
    <text evidence="6">The sequence shown here is derived from an EMBL/GenBank/DDBJ whole genome shotgun (WGS) entry which is preliminary data.</text>
</comment>
<keyword evidence="3 4" id="KW-0687">Ribonucleoprotein</keyword>
<keyword evidence="2 4" id="KW-0689">Ribosomal protein</keyword>
<dbReference type="AlphaFoldDB" id="A0A507QUT1"/>
<keyword evidence="7" id="KW-1185">Reference proteome</keyword>
<dbReference type="Gene3D" id="1.20.5.110">
    <property type="match status" value="1"/>
</dbReference>
<comment type="similarity">
    <text evidence="1 4">Belongs to the eukaryotic ribosomal protein eL13 family.</text>
</comment>
<evidence type="ECO:0000256" key="2">
    <source>
        <dbReference type="ARBA" id="ARBA00022980"/>
    </source>
</evidence>
<dbReference type="EMBL" id="VIFY01000094">
    <property type="protein sequence ID" value="TQB70822.1"/>
    <property type="molecule type" value="Genomic_DNA"/>
</dbReference>
<gene>
    <name evidence="6" type="primary">RPL13</name>
    <name evidence="6" type="ORF">MPDQ_008047</name>
</gene>
<dbReference type="Pfam" id="PF01294">
    <property type="entry name" value="Ribosomal_L13e"/>
    <property type="match status" value="1"/>
</dbReference>
<evidence type="ECO:0000256" key="1">
    <source>
        <dbReference type="ARBA" id="ARBA00005640"/>
    </source>
</evidence>
<evidence type="ECO:0000256" key="4">
    <source>
        <dbReference type="RuleBase" id="RU000572"/>
    </source>
</evidence>
<evidence type="ECO:0000256" key="3">
    <source>
        <dbReference type="ARBA" id="ARBA00023274"/>
    </source>
</evidence>
<dbReference type="PROSITE" id="PS01104">
    <property type="entry name" value="RIBOSOMAL_L13E"/>
    <property type="match status" value="1"/>
</dbReference>
<accession>A0A507QUT1</accession>
<evidence type="ECO:0000313" key="7">
    <source>
        <dbReference type="Proteomes" id="UP000319663"/>
    </source>
</evidence>
<name>A0A507QUT1_MONPU</name>
<sequence length="265" mass="29801">MRCSPISLDDQQQPTTTTTPPDLVSIRHNGDQAQQPDPEAPELNDLTTIFEDFHKHWQERVRVHFDQPGRKHRRREARLAKAAAVAPRPVDKLRPVVHCPTVKYNRRVRAGRGFTLAELKEAGISKKLAPTIGIAVDHRRVNYSKESLVANVARLKDYKARLILFPRKSGQFKKLDSSAEEVKAAKAAFAAEGKTEGYAINVDATFPIKNASLEDAISHVKRDDLPKGEEAAYRRLREARSEARYAGIRAKRAKVKAEEEEAAKK</sequence>
<dbReference type="PANTHER" id="PTHR11722:SF0">
    <property type="entry name" value="LARGE RIBOSOMAL SUBUNIT PROTEIN EL13"/>
    <property type="match status" value="1"/>
</dbReference>
<dbReference type="InterPro" id="IPR018256">
    <property type="entry name" value="Ribosomal_eL13_CS"/>
</dbReference>
<feature type="region of interest" description="Disordered" evidence="5">
    <location>
        <begin position="1"/>
        <end position="42"/>
    </location>
</feature>
<dbReference type="GO" id="GO:0022625">
    <property type="term" value="C:cytosolic large ribosomal subunit"/>
    <property type="evidence" value="ECO:0007669"/>
    <property type="project" value="TreeGrafter"/>
</dbReference>
<reference evidence="6 7" key="1">
    <citation type="submission" date="2019-06" db="EMBL/GenBank/DDBJ databases">
        <title>Wine fermentation using esterase from Monascus purpureus.</title>
        <authorList>
            <person name="Geng C."/>
            <person name="Zhang Y."/>
        </authorList>
    </citation>
    <scope>NUCLEOTIDE SEQUENCE [LARGE SCALE GENOMIC DNA]</scope>
    <source>
        <strain evidence="6">HQ1</strain>
    </source>
</reference>
<feature type="compositionally biased region" description="Low complexity" evidence="5">
    <location>
        <begin position="9"/>
        <end position="22"/>
    </location>
</feature>
<dbReference type="GO" id="GO:0006412">
    <property type="term" value="P:translation"/>
    <property type="evidence" value="ECO:0007669"/>
    <property type="project" value="InterPro"/>
</dbReference>
<protein>
    <recommendedName>
        <fullName evidence="4">60S ribosomal protein L13</fullName>
    </recommendedName>
</protein>
<dbReference type="GO" id="GO:0003735">
    <property type="term" value="F:structural constituent of ribosome"/>
    <property type="evidence" value="ECO:0007669"/>
    <property type="project" value="InterPro"/>
</dbReference>
<dbReference type="GO" id="GO:0003723">
    <property type="term" value="F:RNA binding"/>
    <property type="evidence" value="ECO:0007669"/>
    <property type="project" value="TreeGrafter"/>
</dbReference>
<evidence type="ECO:0000256" key="5">
    <source>
        <dbReference type="SAM" id="MobiDB-lite"/>
    </source>
</evidence>
<evidence type="ECO:0000313" key="6">
    <source>
        <dbReference type="EMBL" id="TQB70822.1"/>
    </source>
</evidence>
<dbReference type="HAMAP" id="MF_00499">
    <property type="entry name" value="Ribosomal_eL13"/>
    <property type="match status" value="1"/>
</dbReference>
<proteinExistence type="inferred from homology"/>
<organism evidence="6 7">
    <name type="scientific">Monascus purpureus</name>
    <name type="common">Red mold</name>
    <name type="synonym">Monascus anka</name>
    <dbReference type="NCBI Taxonomy" id="5098"/>
    <lineage>
        <taxon>Eukaryota</taxon>
        <taxon>Fungi</taxon>
        <taxon>Dikarya</taxon>
        <taxon>Ascomycota</taxon>
        <taxon>Pezizomycotina</taxon>
        <taxon>Eurotiomycetes</taxon>
        <taxon>Eurotiomycetidae</taxon>
        <taxon>Eurotiales</taxon>
        <taxon>Aspergillaceae</taxon>
        <taxon>Monascus</taxon>
    </lineage>
</organism>